<evidence type="ECO:0000313" key="2">
    <source>
        <dbReference type="Proteomes" id="UP000053237"/>
    </source>
</evidence>
<keyword evidence="2" id="KW-1185">Reference proteome</keyword>
<dbReference type="EMBL" id="CAIX01000401">
    <property type="protein sequence ID" value="CCI10772.1"/>
    <property type="molecule type" value="Genomic_DNA"/>
</dbReference>
<name>A0A024FV12_9STRA</name>
<protein>
    <submittedName>
        <fullName evidence="1">Uncharacterized protein</fullName>
    </submittedName>
</protein>
<evidence type="ECO:0000313" key="1">
    <source>
        <dbReference type="EMBL" id="CCI10772.1"/>
    </source>
</evidence>
<dbReference type="AlphaFoldDB" id="A0A024FV12"/>
<reference evidence="1 2" key="1">
    <citation type="submission" date="2012-05" db="EMBL/GenBank/DDBJ databases">
        <title>Recombination and specialization in a pathogen metapopulation.</title>
        <authorList>
            <person name="Gardiner A."/>
            <person name="Kemen E."/>
            <person name="Schultz-Larsen T."/>
            <person name="MacLean D."/>
            <person name="Van Oosterhout C."/>
            <person name="Jones J.D.G."/>
        </authorList>
    </citation>
    <scope>NUCLEOTIDE SEQUENCE [LARGE SCALE GENOMIC DNA]</scope>
    <source>
        <strain evidence="1 2">Ac Nc2</strain>
    </source>
</reference>
<dbReference type="OrthoDB" id="242910at2759"/>
<dbReference type="Proteomes" id="UP000053237">
    <property type="component" value="Unassembled WGS sequence"/>
</dbReference>
<gene>
    <name evidence="1" type="ORF">BN9_116690</name>
</gene>
<dbReference type="InParanoid" id="A0A024FV12"/>
<sequence length="67" mass="7911">MSVFFDLSIGACRVIFRNRHAQATDAEACQCPSLIHIEFPHRKRKFSQFFLELVKLWPHLKTLQCHL</sequence>
<accession>A0A024FV12</accession>
<organism evidence="1 2">
    <name type="scientific">Albugo candida</name>
    <dbReference type="NCBI Taxonomy" id="65357"/>
    <lineage>
        <taxon>Eukaryota</taxon>
        <taxon>Sar</taxon>
        <taxon>Stramenopiles</taxon>
        <taxon>Oomycota</taxon>
        <taxon>Peronosporomycetes</taxon>
        <taxon>Albuginales</taxon>
        <taxon>Albuginaceae</taxon>
        <taxon>Albugo</taxon>
    </lineage>
</organism>
<proteinExistence type="predicted"/>
<comment type="caution">
    <text evidence="1">The sequence shown here is derived from an EMBL/GenBank/DDBJ whole genome shotgun (WGS) entry which is preliminary data.</text>
</comment>
<dbReference type="STRING" id="65357.A0A024FV12"/>